<feature type="region of interest" description="Disordered" evidence="1">
    <location>
        <begin position="45"/>
        <end position="71"/>
    </location>
</feature>
<proteinExistence type="predicted"/>
<name>A0A8J7A2G0_DESMC</name>
<reference evidence="2" key="1">
    <citation type="submission" date="2020-10" db="EMBL/GenBank/DDBJ databases">
        <authorList>
            <person name="Castelo-Branco R."/>
            <person name="Eusebio N."/>
            <person name="Adriana R."/>
            <person name="Vieira A."/>
            <person name="Brugerolle De Fraissinette N."/>
            <person name="Rezende De Castro R."/>
            <person name="Schneider M.P."/>
            <person name="Vasconcelos V."/>
            <person name="Leao P.N."/>
        </authorList>
    </citation>
    <scope>NUCLEOTIDE SEQUENCE</scope>
    <source>
        <strain evidence="2">LEGE 12446</strain>
    </source>
</reference>
<dbReference type="Proteomes" id="UP000622533">
    <property type="component" value="Unassembled WGS sequence"/>
</dbReference>
<evidence type="ECO:0000256" key="1">
    <source>
        <dbReference type="SAM" id="MobiDB-lite"/>
    </source>
</evidence>
<gene>
    <name evidence="2" type="ORF">IQ276_26200</name>
</gene>
<keyword evidence="3" id="KW-1185">Reference proteome</keyword>
<dbReference type="RefSeq" id="WP_193921092.1">
    <property type="nucleotide sequence ID" value="NZ_JADEXS020000001.1"/>
</dbReference>
<dbReference type="EMBL" id="JADEXS010000479">
    <property type="protein sequence ID" value="MBE9025780.1"/>
    <property type="molecule type" value="Genomic_DNA"/>
</dbReference>
<sequence length="272" mass="30359">MLLNRTKGLFLLMSVLVSWASYSIILLAWAETEVNNNQTSQAQINLTSVEKDPPKRGTPPAKEGTGSRGDCIYQQDKPSLTRIVGGNQSYFSVKDYPTIWVYLPYTAQEATSGEFSLQDGDMEVYHTRFKLPSRSGVVGITLPSTIPALKVGKEYRWYFDINCSRNISSNNSSTPASVTGIVERKLISVELEKDLKTAKTPLDKILVYAKNDIWYEAITELAQLRLNEPNNSTLQKIWVEILNTKNLGLANIFQEPIIGNMILTSGDLTVSE</sequence>
<comment type="caution">
    <text evidence="2">The sequence shown here is derived from an EMBL/GenBank/DDBJ whole genome shotgun (WGS) entry which is preliminary data.</text>
</comment>
<dbReference type="InterPro" id="IPR010328">
    <property type="entry name" value="DUF928"/>
</dbReference>
<dbReference type="Pfam" id="PF06051">
    <property type="entry name" value="DUF928"/>
    <property type="match status" value="1"/>
</dbReference>
<accession>A0A8J7A2G0</accession>
<dbReference type="AlphaFoldDB" id="A0A8J7A2G0"/>
<organism evidence="2 3">
    <name type="scientific">Desmonostoc muscorum LEGE 12446</name>
    <dbReference type="NCBI Taxonomy" id="1828758"/>
    <lineage>
        <taxon>Bacteria</taxon>
        <taxon>Bacillati</taxon>
        <taxon>Cyanobacteriota</taxon>
        <taxon>Cyanophyceae</taxon>
        <taxon>Nostocales</taxon>
        <taxon>Nostocaceae</taxon>
        <taxon>Desmonostoc</taxon>
    </lineage>
</organism>
<protein>
    <submittedName>
        <fullName evidence="2">DUF928 domain-containing protein</fullName>
    </submittedName>
</protein>
<evidence type="ECO:0000313" key="2">
    <source>
        <dbReference type="EMBL" id="MBE9025780.1"/>
    </source>
</evidence>
<evidence type="ECO:0000313" key="3">
    <source>
        <dbReference type="Proteomes" id="UP000622533"/>
    </source>
</evidence>